<evidence type="ECO:0000256" key="1">
    <source>
        <dbReference type="ARBA" id="ARBA00001541"/>
    </source>
</evidence>
<keyword evidence="4 7" id="KW-0808">Transferase</keyword>
<dbReference type="InterPro" id="IPR000780">
    <property type="entry name" value="CheR_MeTrfase"/>
</dbReference>
<keyword evidence="8" id="KW-1185">Reference proteome</keyword>
<dbReference type="SMART" id="SM00138">
    <property type="entry name" value="MeTrc"/>
    <property type="match status" value="1"/>
</dbReference>
<dbReference type="InterPro" id="IPR022642">
    <property type="entry name" value="CheR_C"/>
</dbReference>
<organism evidence="7 8">
    <name type="scientific">Paraburkholderia caffeinitolerans</name>
    <dbReference type="NCBI Taxonomy" id="1723730"/>
    <lineage>
        <taxon>Bacteria</taxon>
        <taxon>Pseudomonadati</taxon>
        <taxon>Pseudomonadota</taxon>
        <taxon>Betaproteobacteria</taxon>
        <taxon>Burkholderiales</taxon>
        <taxon>Burkholderiaceae</taxon>
        <taxon>Paraburkholderia</taxon>
    </lineage>
</organism>
<sequence length="283" mass="32408">MDIDQDVEPSVQRALFEQVRRHTGIAMSERKWTMLKGRLRRRVMALGLPDYRDYLQVLDTNADEVGDFIDLVTTNETSFFRTPRIWEYFAQTFLPQWFAAHCGETLRVWSAASSSGEEAWSTAMLCEEFRAREAAFRYAIVGTDISDGILASARAGSYKGRSFEGLRERHAALLQKYFHSDGAQADVVDALRAHVVFRRHNLYAAPRDLGQFDLVLLRNVLIYFDLEGQRAVLANVRRAMRPDAVLIVGESESLSRVTTGFTFEQPLVYRNGHSREERDHEHA</sequence>
<evidence type="ECO:0000256" key="2">
    <source>
        <dbReference type="ARBA" id="ARBA00012534"/>
    </source>
</evidence>
<comment type="catalytic activity">
    <reaction evidence="1">
        <text>L-glutamyl-[protein] + S-adenosyl-L-methionine = [protein]-L-glutamate 5-O-methyl ester + S-adenosyl-L-homocysteine</text>
        <dbReference type="Rhea" id="RHEA:24452"/>
        <dbReference type="Rhea" id="RHEA-COMP:10208"/>
        <dbReference type="Rhea" id="RHEA-COMP:10311"/>
        <dbReference type="ChEBI" id="CHEBI:29973"/>
        <dbReference type="ChEBI" id="CHEBI:57856"/>
        <dbReference type="ChEBI" id="CHEBI:59789"/>
        <dbReference type="ChEBI" id="CHEBI:82795"/>
        <dbReference type="EC" id="2.1.1.80"/>
    </reaction>
</comment>
<dbReference type="PANTHER" id="PTHR24422:SF26">
    <property type="entry name" value="CHEMOTAXIS PROTEIN METHYLTRANSFERASE"/>
    <property type="match status" value="1"/>
</dbReference>
<accession>A0A6J5GG35</accession>
<name>A0A6J5GG35_9BURK</name>
<dbReference type="AlphaFoldDB" id="A0A6J5GG35"/>
<dbReference type="RefSeq" id="WP_175196929.1">
    <property type="nucleotide sequence ID" value="NZ_CADIKL010000027.1"/>
</dbReference>
<dbReference type="Gene3D" id="1.10.155.10">
    <property type="entry name" value="Chemotaxis receptor methyltransferase CheR, N-terminal domain"/>
    <property type="match status" value="1"/>
</dbReference>
<evidence type="ECO:0000256" key="3">
    <source>
        <dbReference type="ARBA" id="ARBA00022603"/>
    </source>
</evidence>
<keyword evidence="3 7" id="KW-0489">Methyltransferase</keyword>
<feature type="domain" description="CheR-type methyltransferase" evidence="6">
    <location>
        <begin position="19"/>
        <end position="274"/>
    </location>
</feature>
<evidence type="ECO:0000313" key="8">
    <source>
        <dbReference type="Proteomes" id="UP000494119"/>
    </source>
</evidence>
<dbReference type="SUPFAM" id="SSF53335">
    <property type="entry name" value="S-adenosyl-L-methionine-dependent methyltransferases"/>
    <property type="match status" value="1"/>
</dbReference>
<dbReference type="EC" id="2.1.1.80" evidence="2"/>
<evidence type="ECO:0000259" key="6">
    <source>
        <dbReference type="PROSITE" id="PS50123"/>
    </source>
</evidence>
<dbReference type="GO" id="GO:0008983">
    <property type="term" value="F:protein-glutamate O-methyltransferase activity"/>
    <property type="evidence" value="ECO:0007669"/>
    <property type="project" value="UniProtKB-EC"/>
</dbReference>
<dbReference type="InterPro" id="IPR050903">
    <property type="entry name" value="Bact_Chemotaxis_MeTrfase"/>
</dbReference>
<dbReference type="Pfam" id="PF01739">
    <property type="entry name" value="CheR"/>
    <property type="match status" value="1"/>
</dbReference>
<evidence type="ECO:0000313" key="7">
    <source>
        <dbReference type="EMBL" id="CAB3798255.1"/>
    </source>
</evidence>
<evidence type="ECO:0000256" key="5">
    <source>
        <dbReference type="ARBA" id="ARBA00022691"/>
    </source>
</evidence>
<keyword evidence="5" id="KW-0949">S-adenosyl-L-methionine</keyword>
<gene>
    <name evidence="7" type="primary">cheR1</name>
    <name evidence="7" type="ORF">LMG28688_04685</name>
</gene>
<dbReference type="InterPro" id="IPR036804">
    <property type="entry name" value="CheR_N_sf"/>
</dbReference>
<dbReference type="Pfam" id="PF03705">
    <property type="entry name" value="CheR_N"/>
    <property type="match status" value="1"/>
</dbReference>
<proteinExistence type="predicted"/>
<dbReference type="PROSITE" id="PS50123">
    <property type="entry name" value="CHER"/>
    <property type="match status" value="1"/>
</dbReference>
<dbReference type="GO" id="GO:0032259">
    <property type="term" value="P:methylation"/>
    <property type="evidence" value="ECO:0007669"/>
    <property type="project" value="UniProtKB-KW"/>
</dbReference>
<dbReference type="SUPFAM" id="SSF47757">
    <property type="entry name" value="Chemotaxis receptor methyltransferase CheR, N-terminal domain"/>
    <property type="match status" value="1"/>
</dbReference>
<evidence type="ECO:0000256" key="4">
    <source>
        <dbReference type="ARBA" id="ARBA00022679"/>
    </source>
</evidence>
<dbReference type="Proteomes" id="UP000494119">
    <property type="component" value="Unassembled WGS sequence"/>
</dbReference>
<dbReference type="PRINTS" id="PR00996">
    <property type="entry name" value="CHERMTFRASE"/>
</dbReference>
<dbReference type="EMBL" id="CADIKL010000027">
    <property type="protein sequence ID" value="CAB3798255.1"/>
    <property type="molecule type" value="Genomic_DNA"/>
</dbReference>
<dbReference type="InterPro" id="IPR029063">
    <property type="entry name" value="SAM-dependent_MTases_sf"/>
</dbReference>
<protein>
    <recommendedName>
        <fullName evidence="2">protein-glutamate O-methyltransferase</fullName>
        <ecNumber evidence="2">2.1.1.80</ecNumber>
    </recommendedName>
</protein>
<dbReference type="Gene3D" id="3.40.50.150">
    <property type="entry name" value="Vaccinia Virus protein VP39"/>
    <property type="match status" value="1"/>
</dbReference>
<dbReference type="InterPro" id="IPR022641">
    <property type="entry name" value="CheR_N"/>
</dbReference>
<dbReference type="PANTHER" id="PTHR24422">
    <property type="entry name" value="CHEMOTAXIS PROTEIN METHYLTRANSFERASE"/>
    <property type="match status" value="1"/>
</dbReference>
<reference evidence="7 8" key="1">
    <citation type="submission" date="2020-04" db="EMBL/GenBank/DDBJ databases">
        <authorList>
            <person name="De Canck E."/>
        </authorList>
    </citation>
    <scope>NUCLEOTIDE SEQUENCE [LARGE SCALE GENOMIC DNA]</scope>
    <source>
        <strain evidence="7 8">LMG 28688</strain>
    </source>
</reference>